<feature type="domain" description="PTS EIIA type-4" evidence="6">
    <location>
        <begin position="1"/>
        <end position="129"/>
    </location>
</feature>
<dbReference type="InterPro" id="IPR036662">
    <property type="entry name" value="PTS_EIIA_man-typ_sf"/>
</dbReference>
<dbReference type="PANTHER" id="PTHR38594:SF1">
    <property type="entry name" value="PEP-DEPENDENT DIHYDROXYACETONE KINASE, PHOSPHORYL DONOR SUBUNIT DHAM"/>
    <property type="match status" value="1"/>
</dbReference>
<comment type="subunit">
    <text evidence="5">Homodimer. The dihydroxyacetone kinase complex is composed of a homodimer of DhaM, a homodimer of DhaK and the subunit DhaL.</text>
</comment>
<accession>A0A941CS29</accession>
<dbReference type="InterPro" id="IPR004701">
    <property type="entry name" value="PTS_EIIA_man-typ"/>
</dbReference>
<keyword evidence="8" id="KW-1185">Reference proteome</keyword>
<evidence type="ECO:0000256" key="4">
    <source>
        <dbReference type="ARBA" id="ARBA00022679"/>
    </source>
</evidence>
<evidence type="ECO:0000313" key="7">
    <source>
        <dbReference type="EMBL" id="MBR0576336.1"/>
    </source>
</evidence>
<dbReference type="GO" id="GO:0016020">
    <property type="term" value="C:membrane"/>
    <property type="evidence" value="ECO:0007669"/>
    <property type="project" value="InterPro"/>
</dbReference>
<evidence type="ECO:0000256" key="1">
    <source>
        <dbReference type="ARBA" id="ARBA00001113"/>
    </source>
</evidence>
<sequence length="129" mass="13706">MIGLVLVSHSEKITDGLRELILEMTQEAVPIISAGGTSDGRLGTSAEKIVEAINELSSCNNILIFTDIGSSIMSSEIALEMVDSDLREKCLLVDAPIVEGAFVAGVQAMVSEDVDAVLEEVKLTKQSKL</sequence>
<dbReference type="SUPFAM" id="SSF53062">
    <property type="entry name" value="PTS system fructose IIA component-like"/>
    <property type="match status" value="1"/>
</dbReference>
<organism evidence="7 8">
    <name type="scientific">Proteiniclasticum sediminis</name>
    <dbReference type="NCBI Taxonomy" id="2804028"/>
    <lineage>
        <taxon>Bacteria</taxon>
        <taxon>Bacillati</taxon>
        <taxon>Bacillota</taxon>
        <taxon>Clostridia</taxon>
        <taxon>Eubacteriales</taxon>
        <taxon>Clostridiaceae</taxon>
        <taxon>Proteiniclasticum</taxon>
    </lineage>
</organism>
<dbReference type="GO" id="GO:0009401">
    <property type="term" value="P:phosphoenolpyruvate-dependent sugar phosphotransferase system"/>
    <property type="evidence" value="ECO:0007669"/>
    <property type="project" value="InterPro"/>
</dbReference>
<keyword evidence="4" id="KW-0808">Transferase</keyword>
<dbReference type="EMBL" id="JAGSCS010000009">
    <property type="protein sequence ID" value="MBR0576336.1"/>
    <property type="molecule type" value="Genomic_DNA"/>
</dbReference>
<dbReference type="EC" id="2.7.1.121" evidence="3"/>
<evidence type="ECO:0000256" key="2">
    <source>
        <dbReference type="ARBA" id="ARBA00002788"/>
    </source>
</evidence>
<evidence type="ECO:0000256" key="5">
    <source>
        <dbReference type="ARBA" id="ARBA00046577"/>
    </source>
</evidence>
<dbReference type="NCBIfam" id="TIGR02364">
    <property type="entry name" value="dha_pts"/>
    <property type="match status" value="1"/>
</dbReference>
<comment type="catalytic activity">
    <reaction evidence="1">
        <text>dihydroxyacetone + phosphoenolpyruvate = dihydroxyacetone phosphate + pyruvate</text>
        <dbReference type="Rhea" id="RHEA:18381"/>
        <dbReference type="ChEBI" id="CHEBI:15361"/>
        <dbReference type="ChEBI" id="CHEBI:16016"/>
        <dbReference type="ChEBI" id="CHEBI:57642"/>
        <dbReference type="ChEBI" id="CHEBI:58702"/>
        <dbReference type="EC" id="2.7.1.121"/>
    </reaction>
</comment>
<dbReference type="GO" id="GO:0019563">
    <property type="term" value="P:glycerol catabolic process"/>
    <property type="evidence" value="ECO:0007669"/>
    <property type="project" value="InterPro"/>
</dbReference>
<gene>
    <name evidence="7" type="ORF">KCG48_08260</name>
</gene>
<evidence type="ECO:0000259" key="6">
    <source>
        <dbReference type="PROSITE" id="PS51096"/>
    </source>
</evidence>
<comment type="caution">
    <text evidence="7">The sequence shown here is derived from an EMBL/GenBank/DDBJ whole genome shotgun (WGS) entry which is preliminary data.</text>
</comment>
<dbReference type="InterPro" id="IPR012844">
    <property type="entry name" value="DhaM_N"/>
</dbReference>
<protein>
    <recommendedName>
        <fullName evidence="3">phosphoenolpyruvate--glycerone phosphotransferase</fullName>
        <ecNumber evidence="3">2.7.1.121</ecNumber>
    </recommendedName>
</protein>
<dbReference type="PROSITE" id="PS51096">
    <property type="entry name" value="PTS_EIIA_TYPE_4"/>
    <property type="match status" value="1"/>
</dbReference>
<comment type="function">
    <text evidence="2">Component of the dihydroxyacetone kinase complex, which is responsible for the phosphoenolpyruvate (PEP)-dependent phosphorylation of dihydroxyacetone. DhaM serves as the phosphoryl donor. Is phosphorylated by phosphoenolpyruvate in an EI- and HPr-dependent reaction, and a phosphorelay system on histidine residues finally leads to phosphoryl transfer to DhaL and dihydroxyacetone.</text>
</comment>
<dbReference type="RefSeq" id="WP_211801230.1">
    <property type="nucleotide sequence ID" value="NZ_JAGSCS010000009.1"/>
</dbReference>
<evidence type="ECO:0000313" key="8">
    <source>
        <dbReference type="Proteomes" id="UP000675379"/>
    </source>
</evidence>
<evidence type="ECO:0000256" key="3">
    <source>
        <dbReference type="ARBA" id="ARBA00012095"/>
    </source>
</evidence>
<name>A0A941CS29_9CLOT</name>
<dbReference type="Pfam" id="PF03610">
    <property type="entry name" value="EIIA-man"/>
    <property type="match status" value="1"/>
</dbReference>
<reference evidence="7" key="1">
    <citation type="submission" date="2021-04" db="EMBL/GenBank/DDBJ databases">
        <title>Proteiniclasticum sedimins sp. nov., an obligate anaerobic bacterium isolated from anaerobic sludge.</title>
        <authorList>
            <person name="Liu J."/>
        </authorList>
    </citation>
    <scope>NUCLEOTIDE SEQUENCE</scope>
    <source>
        <strain evidence="7">BAD-10</strain>
    </source>
</reference>
<proteinExistence type="predicted"/>
<dbReference type="AlphaFoldDB" id="A0A941CS29"/>
<dbReference type="InterPro" id="IPR039643">
    <property type="entry name" value="DhaM"/>
</dbReference>
<dbReference type="PANTHER" id="PTHR38594">
    <property type="entry name" value="PEP-DEPENDENT DIHYDROXYACETONE KINASE, PHOSPHORYL DONOR SUBUNIT DHAM"/>
    <property type="match status" value="1"/>
</dbReference>
<dbReference type="Gene3D" id="3.40.50.510">
    <property type="entry name" value="Phosphotransferase system, mannose-type IIA component"/>
    <property type="match status" value="1"/>
</dbReference>
<keyword evidence="7" id="KW-0418">Kinase</keyword>
<dbReference type="Proteomes" id="UP000675379">
    <property type="component" value="Unassembled WGS sequence"/>
</dbReference>
<dbReference type="GO" id="GO:0047324">
    <property type="term" value="F:phosphoenolpyruvate-glycerone phosphotransferase activity"/>
    <property type="evidence" value="ECO:0007669"/>
    <property type="project" value="UniProtKB-EC"/>
</dbReference>